<accession>X1AUV2</accession>
<dbReference type="AlphaFoldDB" id="X1AUV2"/>
<dbReference type="EMBL" id="BART01001763">
    <property type="protein sequence ID" value="GAG73057.1"/>
    <property type="molecule type" value="Genomic_DNA"/>
</dbReference>
<keyword evidence="1" id="KW-0472">Membrane</keyword>
<name>X1AUV2_9ZZZZ</name>
<keyword evidence="1" id="KW-1133">Transmembrane helix</keyword>
<sequence length="246" mass="28439">MNSNYKLTHRQGSLWLEKGDVVDITNNYLVKIRGTTYYTIPGFEQVKTIRIISNERNTSKPNTINQKKEAAKWREKWRRLTTGQKIFGTIVCLCIGVMLFAATVWLKIQLNPVSFTQNEYYWIRGEVFTDPAAGGTYTLTGIRLVKDGKPFGASWATLTVTKDDTILVVSQALYTEMPYLTEITITDRDLDGLPDDIFFRSYKEQELTGFDNPPVDKDVITQWDVWLIRFIEAREAERVREMSTLR</sequence>
<proteinExistence type="predicted"/>
<evidence type="ECO:0000313" key="2">
    <source>
        <dbReference type="EMBL" id="GAG73057.1"/>
    </source>
</evidence>
<feature type="transmembrane region" description="Helical" evidence="1">
    <location>
        <begin position="86"/>
        <end position="106"/>
    </location>
</feature>
<comment type="caution">
    <text evidence="2">The sequence shown here is derived from an EMBL/GenBank/DDBJ whole genome shotgun (WGS) entry which is preliminary data.</text>
</comment>
<reference evidence="2" key="1">
    <citation type="journal article" date="2014" name="Front. Microbiol.">
        <title>High frequency of phylogenetically diverse reductive dehalogenase-homologous genes in deep subseafloor sedimentary metagenomes.</title>
        <authorList>
            <person name="Kawai M."/>
            <person name="Futagami T."/>
            <person name="Toyoda A."/>
            <person name="Takaki Y."/>
            <person name="Nishi S."/>
            <person name="Hori S."/>
            <person name="Arai W."/>
            <person name="Tsubouchi T."/>
            <person name="Morono Y."/>
            <person name="Uchiyama I."/>
            <person name="Ito T."/>
            <person name="Fujiyama A."/>
            <person name="Inagaki F."/>
            <person name="Takami H."/>
        </authorList>
    </citation>
    <scope>NUCLEOTIDE SEQUENCE</scope>
    <source>
        <strain evidence="2">Expedition CK06-06</strain>
    </source>
</reference>
<protein>
    <submittedName>
        <fullName evidence="2">Uncharacterized protein</fullName>
    </submittedName>
</protein>
<keyword evidence="1" id="KW-0812">Transmembrane</keyword>
<gene>
    <name evidence="2" type="ORF">S01H4_05916</name>
</gene>
<organism evidence="2">
    <name type="scientific">marine sediment metagenome</name>
    <dbReference type="NCBI Taxonomy" id="412755"/>
    <lineage>
        <taxon>unclassified sequences</taxon>
        <taxon>metagenomes</taxon>
        <taxon>ecological metagenomes</taxon>
    </lineage>
</organism>
<evidence type="ECO:0000256" key="1">
    <source>
        <dbReference type="SAM" id="Phobius"/>
    </source>
</evidence>